<keyword evidence="1" id="KW-1134">Transmembrane beta strand</keyword>
<feature type="domain" description="Polypeptide-transport-associated ShlB-type" evidence="5">
    <location>
        <begin position="72"/>
        <end position="145"/>
    </location>
</feature>
<dbReference type="PANTHER" id="PTHR34597">
    <property type="entry name" value="SLR1661 PROTEIN"/>
    <property type="match status" value="1"/>
</dbReference>
<dbReference type="PANTHER" id="PTHR34597:SF6">
    <property type="entry name" value="BLR6126 PROTEIN"/>
    <property type="match status" value="1"/>
</dbReference>
<dbReference type="Gene3D" id="3.10.20.310">
    <property type="entry name" value="membrane protein fhac"/>
    <property type="match status" value="1"/>
</dbReference>
<keyword evidence="1" id="KW-0472">Membrane</keyword>
<keyword evidence="7" id="KW-1185">Reference proteome</keyword>
<dbReference type="RefSeq" id="WP_115088957.1">
    <property type="nucleotide sequence ID" value="NZ_CBCSFG010000021.1"/>
</dbReference>
<evidence type="ECO:0000256" key="1">
    <source>
        <dbReference type="ARBA" id="ARBA00022452"/>
    </source>
</evidence>
<dbReference type="Pfam" id="PF03865">
    <property type="entry name" value="ShlB"/>
    <property type="match status" value="1"/>
</dbReference>
<gene>
    <name evidence="6" type="primary">hxuB</name>
    <name evidence="6" type="ORF">CCOS864_04928</name>
</gene>
<dbReference type="AlphaFoldDB" id="A0A380T621"/>
<dbReference type="InterPro" id="IPR051544">
    <property type="entry name" value="TPS_OM_transporter"/>
</dbReference>
<dbReference type="GO" id="GO:0046819">
    <property type="term" value="P:protein secretion by the type V secretion system"/>
    <property type="evidence" value="ECO:0007669"/>
    <property type="project" value="TreeGrafter"/>
</dbReference>
<sequence length="555" mass="61068">MRALAVAIVGLSWTSVASSEPLPRFLDSHEIERNLPAPNLPADAYRPSNPGVLLPIPVTQAQPLLRGSRIILRKVRFEGGSIYPLSDLRDNYQGLINREVSLGELIDATQRLTQRYQQDGYLLSHAYLPAQDFADGRVRVVLVEGYIDNFELHGDVGPAAAYVEKLVGRLKAERPLTRATFERYVALMSRLPGFSVQARLSPADAGSGTSQLIVEATRRPLSGTLTVTDGTRDDPQALLAVSSNAQTALAEQFSFTTLAPRGEDHESYFRLDYSQYLDDQGSQLHLSASRYESDPSAQVLLGDGTQLKAHRENDRFSAGLSQVLLAAPGESLNVAARFYMVNDDVVYRAVGAPLRLSNRTDVRALGFEGEWRKADAGQLRIVSGGAYQGLDYLGAKTNSDFDLDFLRLRLSGLQSDRLFGNWQGVASAALYWSGDSLPDSERVVFGGQSFARGYPADQALGDKGWGLAYEVNYSFNGDGRWVRLLQPYGVLDTARTWFNEVDLRDAHLSSVAVGLRIGDGRFYNMALELAKPLSDVALDSFDREPRVSLSFSFQL</sequence>
<dbReference type="GO" id="GO:0008320">
    <property type="term" value="F:protein transmembrane transporter activity"/>
    <property type="evidence" value="ECO:0007669"/>
    <property type="project" value="TreeGrafter"/>
</dbReference>
<dbReference type="InterPro" id="IPR005565">
    <property type="entry name" value="Hemolysn_activator_HlyB_C"/>
</dbReference>
<keyword evidence="3" id="KW-0998">Cell outer membrane</keyword>
<evidence type="ECO:0000259" key="5">
    <source>
        <dbReference type="Pfam" id="PF08479"/>
    </source>
</evidence>
<keyword evidence="2" id="KW-0812">Transmembrane</keyword>
<dbReference type="Pfam" id="PF08479">
    <property type="entry name" value="POTRA_2"/>
    <property type="match status" value="1"/>
</dbReference>
<protein>
    <submittedName>
        <fullName evidence="6">Heme/hemopexin transporter protein HuxB</fullName>
    </submittedName>
</protein>
<evidence type="ECO:0000259" key="4">
    <source>
        <dbReference type="Pfam" id="PF03865"/>
    </source>
</evidence>
<evidence type="ECO:0000256" key="2">
    <source>
        <dbReference type="ARBA" id="ARBA00022692"/>
    </source>
</evidence>
<dbReference type="InterPro" id="IPR013686">
    <property type="entry name" value="Polypept-transport_assoc_ShlB"/>
</dbReference>
<evidence type="ECO:0000256" key="3">
    <source>
        <dbReference type="ARBA" id="ARBA00023237"/>
    </source>
</evidence>
<proteinExistence type="predicted"/>
<name>A0A380T621_9PSED</name>
<evidence type="ECO:0000313" key="6">
    <source>
        <dbReference type="EMBL" id="SUQ65453.1"/>
    </source>
</evidence>
<reference evidence="7" key="1">
    <citation type="submission" date="2018-07" db="EMBL/GenBank/DDBJ databases">
        <authorList>
            <person name="Blom J."/>
        </authorList>
    </citation>
    <scope>NUCLEOTIDE SEQUENCE [LARGE SCALE GENOMIC DNA]</scope>
    <source>
        <strain evidence="7">CCOS 864</strain>
    </source>
</reference>
<dbReference type="Proteomes" id="UP000255177">
    <property type="component" value="Unassembled WGS sequence"/>
</dbReference>
<organism evidence="6 7">
    <name type="scientific">Pseudomonas wadenswilerensis</name>
    <dbReference type="NCBI Taxonomy" id="1785161"/>
    <lineage>
        <taxon>Bacteria</taxon>
        <taxon>Pseudomonadati</taxon>
        <taxon>Pseudomonadota</taxon>
        <taxon>Gammaproteobacteria</taxon>
        <taxon>Pseudomonadales</taxon>
        <taxon>Pseudomonadaceae</taxon>
        <taxon>Pseudomonas</taxon>
    </lineage>
</organism>
<feature type="domain" description="Haemolysin activator HlyB C-terminal" evidence="4">
    <location>
        <begin position="382"/>
        <end position="516"/>
    </location>
</feature>
<accession>A0A380T621</accession>
<dbReference type="Gene3D" id="2.40.160.50">
    <property type="entry name" value="membrane protein fhac: a member of the omp85/tpsb transporter family"/>
    <property type="match status" value="1"/>
</dbReference>
<dbReference type="GO" id="GO:0098046">
    <property type="term" value="C:type V protein secretion system complex"/>
    <property type="evidence" value="ECO:0007669"/>
    <property type="project" value="TreeGrafter"/>
</dbReference>
<dbReference type="EMBL" id="UIDD01000012">
    <property type="protein sequence ID" value="SUQ65453.1"/>
    <property type="molecule type" value="Genomic_DNA"/>
</dbReference>
<evidence type="ECO:0000313" key="7">
    <source>
        <dbReference type="Proteomes" id="UP000255177"/>
    </source>
</evidence>